<accession>A0A8X6KWC7</accession>
<comment type="caution">
    <text evidence="1">The sequence shown here is derived from an EMBL/GenBank/DDBJ whole genome shotgun (WGS) entry which is preliminary data.</text>
</comment>
<sequence>MDLGLITTCTSLVVKLITHKAVTAFPLKKQFRDSDNSSTVCTPNQCRQRCLMNPAMASFGCRNKCRCFGRRFTRSADPGKENRRKFTHIWQNI</sequence>
<gene>
    <name evidence="1" type="ORF">TNCT_738331</name>
</gene>
<evidence type="ECO:0000313" key="2">
    <source>
        <dbReference type="Proteomes" id="UP000887116"/>
    </source>
</evidence>
<name>A0A8X6KWC7_TRICU</name>
<dbReference type="EMBL" id="BMAO01023101">
    <property type="protein sequence ID" value="GFQ86706.1"/>
    <property type="molecule type" value="Genomic_DNA"/>
</dbReference>
<protein>
    <submittedName>
        <fullName evidence="1">Uncharacterized protein</fullName>
    </submittedName>
</protein>
<proteinExistence type="predicted"/>
<keyword evidence="2" id="KW-1185">Reference proteome</keyword>
<dbReference type="Proteomes" id="UP000887116">
    <property type="component" value="Unassembled WGS sequence"/>
</dbReference>
<evidence type="ECO:0000313" key="1">
    <source>
        <dbReference type="EMBL" id="GFQ86706.1"/>
    </source>
</evidence>
<dbReference type="AlphaFoldDB" id="A0A8X6KWC7"/>
<reference evidence="1" key="1">
    <citation type="submission" date="2020-07" db="EMBL/GenBank/DDBJ databases">
        <title>Multicomponent nature underlies the extraordinary mechanical properties of spider dragline silk.</title>
        <authorList>
            <person name="Kono N."/>
            <person name="Nakamura H."/>
            <person name="Mori M."/>
            <person name="Yoshida Y."/>
            <person name="Ohtoshi R."/>
            <person name="Malay A.D."/>
            <person name="Moran D.A.P."/>
            <person name="Tomita M."/>
            <person name="Numata K."/>
            <person name="Arakawa K."/>
        </authorList>
    </citation>
    <scope>NUCLEOTIDE SEQUENCE</scope>
</reference>
<organism evidence="1 2">
    <name type="scientific">Trichonephila clavata</name>
    <name type="common">Joro spider</name>
    <name type="synonym">Nephila clavata</name>
    <dbReference type="NCBI Taxonomy" id="2740835"/>
    <lineage>
        <taxon>Eukaryota</taxon>
        <taxon>Metazoa</taxon>
        <taxon>Ecdysozoa</taxon>
        <taxon>Arthropoda</taxon>
        <taxon>Chelicerata</taxon>
        <taxon>Arachnida</taxon>
        <taxon>Araneae</taxon>
        <taxon>Araneomorphae</taxon>
        <taxon>Entelegynae</taxon>
        <taxon>Araneoidea</taxon>
        <taxon>Nephilidae</taxon>
        <taxon>Trichonephila</taxon>
    </lineage>
</organism>